<dbReference type="GO" id="GO:0006805">
    <property type="term" value="P:xenobiotic metabolic process"/>
    <property type="evidence" value="ECO:0007669"/>
    <property type="project" value="TreeGrafter"/>
</dbReference>
<proteinExistence type="inferred from homology"/>
<dbReference type="AlphaFoldDB" id="A0A6P9B6L8"/>
<dbReference type="PANTHER" id="PTHR24300">
    <property type="entry name" value="CYTOCHROME P450 508A4-RELATED"/>
    <property type="match status" value="1"/>
</dbReference>
<dbReference type="InterPro" id="IPR001128">
    <property type="entry name" value="Cyt_P450"/>
</dbReference>
<evidence type="ECO:0000256" key="8">
    <source>
        <dbReference type="ARBA" id="ARBA00023033"/>
    </source>
</evidence>
<dbReference type="Proteomes" id="UP001652622">
    <property type="component" value="Unplaced"/>
</dbReference>
<sequence length="363" mass="41183">MRKLGLGNKGMESQIQEEAQQLVEFFAETKGQPFDPSLAIMRSVCSVICAVAFGYRFSIDDKDFLELMKAISIALKFGNSIFYILYEGFPHIMKHLPGPHQTALAALETIVSFARKEITLHKENRNLHGPQDFIDFYLLQMEKGKDDLNSTYNEDNLALCIADLFIAGTDTTYASLLWAMLLMANDLDMQDKVHKEMDEVFGSRPSISYKERNELPYTNAVIHEIIRKKYSFLFGLPRQCVQDVYLNGFLIPKGAVIIPDLRSVLLDPECWEAPEEFNPNHFLDKAGNFVEKEAFLPFGAGVRACLGEILAKTEFFNIFTNLLRQFRLEPPEGVEKLSEKSILGVSVHPAPYKICALPRIRTP</sequence>
<comment type="cofactor">
    <cofactor evidence="1 10">
        <name>heme</name>
        <dbReference type="ChEBI" id="CHEBI:30413"/>
    </cofactor>
</comment>
<comment type="subcellular location">
    <subcellularLocation>
        <location evidence="2">Membrane</location>
    </subcellularLocation>
</comment>
<keyword evidence="12" id="KW-1185">Reference proteome</keyword>
<keyword evidence="6 11" id="KW-0560">Oxidoreductase</keyword>
<dbReference type="PROSITE" id="PS00086">
    <property type="entry name" value="CYTOCHROME_P450"/>
    <property type="match status" value="1"/>
</dbReference>
<comment type="similarity">
    <text evidence="3 11">Belongs to the cytochrome P450 family.</text>
</comment>
<dbReference type="GO" id="GO:0016020">
    <property type="term" value="C:membrane"/>
    <property type="evidence" value="ECO:0007669"/>
    <property type="project" value="UniProtKB-SubCell"/>
</dbReference>
<dbReference type="GeneID" id="117660241"/>
<dbReference type="InterPro" id="IPR050182">
    <property type="entry name" value="Cytochrome_P450_fam2"/>
</dbReference>
<keyword evidence="5 10" id="KW-0479">Metal-binding</keyword>
<evidence type="ECO:0000256" key="10">
    <source>
        <dbReference type="PIRSR" id="PIRSR602401-1"/>
    </source>
</evidence>
<dbReference type="KEGG" id="pgut:117660241"/>
<dbReference type="InterPro" id="IPR036396">
    <property type="entry name" value="Cyt_P450_sf"/>
</dbReference>
<evidence type="ECO:0000256" key="9">
    <source>
        <dbReference type="ARBA" id="ARBA00023136"/>
    </source>
</evidence>
<dbReference type="InterPro" id="IPR002401">
    <property type="entry name" value="Cyt_P450_E_grp-I"/>
</dbReference>
<dbReference type="OMA" id="SDFFPYM"/>
<evidence type="ECO:0000313" key="12">
    <source>
        <dbReference type="Proteomes" id="UP001652622"/>
    </source>
</evidence>
<protein>
    <submittedName>
        <fullName evidence="13">Cytochrome P450 2J5-like</fullName>
    </submittedName>
</protein>
<evidence type="ECO:0000256" key="2">
    <source>
        <dbReference type="ARBA" id="ARBA00004370"/>
    </source>
</evidence>
<dbReference type="GO" id="GO:0006082">
    <property type="term" value="P:organic acid metabolic process"/>
    <property type="evidence" value="ECO:0007669"/>
    <property type="project" value="TreeGrafter"/>
</dbReference>
<dbReference type="InParanoid" id="A0A6P9B6L8"/>
<evidence type="ECO:0000256" key="1">
    <source>
        <dbReference type="ARBA" id="ARBA00001971"/>
    </source>
</evidence>
<evidence type="ECO:0000256" key="5">
    <source>
        <dbReference type="ARBA" id="ARBA00022723"/>
    </source>
</evidence>
<dbReference type="RefSeq" id="XP_034264196.1">
    <property type="nucleotide sequence ID" value="XM_034408305.2"/>
</dbReference>
<dbReference type="GO" id="GO:0005737">
    <property type="term" value="C:cytoplasm"/>
    <property type="evidence" value="ECO:0007669"/>
    <property type="project" value="TreeGrafter"/>
</dbReference>
<dbReference type="PRINTS" id="PR00463">
    <property type="entry name" value="EP450I"/>
</dbReference>
<reference evidence="13" key="1">
    <citation type="submission" date="2025-08" db="UniProtKB">
        <authorList>
            <consortium name="RefSeq"/>
        </authorList>
    </citation>
    <scope>IDENTIFICATION</scope>
    <source>
        <tissue evidence="13">Blood</tissue>
    </source>
</reference>
<dbReference type="GO" id="GO:0020037">
    <property type="term" value="F:heme binding"/>
    <property type="evidence" value="ECO:0007669"/>
    <property type="project" value="InterPro"/>
</dbReference>
<name>A0A6P9B6L8_PANGU</name>
<dbReference type="Pfam" id="PF00067">
    <property type="entry name" value="p450"/>
    <property type="match status" value="1"/>
</dbReference>
<dbReference type="PANTHER" id="PTHR24300:SF134">
    <property type="entry name" value="CYTOCHROME P450, FAMILY 2, SUBFAMILY AB, POLYPEPTIDE 2-RELATED"/>
    <property type="match status" value="1"/>
</dbReference>
<dbReference type="GO" id="GO:0016712">
    <property type="term" value="F:oxidoreductase activity, acting on paired donors, with incorporation or reduction of molecular oxygen, reduced flavin or flavoprotein as one donor, and incorporation of one atom of oxygen"/>
    <property type="evidence" value="ECO:0007669"/>
    <property type="project" value="TreeGrafter"/>
</dbReference>
<evidence type="ECO:0000256" key="11">
    <source>
        <dbReference type="RuleBase" id="RU000461"/>
    </source>
</evidence>
<gene>
    <name evidence="13" type="primary">LOC117660241</name>
</gene>
<dbReference type="SUPFAM" id="SSF48264">
    <property type="entry name" value="Cytochrome P450"/>
    <property type="match status" value="1"/>
</dbReference>
<dbReference type="InterPro" id="IPR017972">
    <property type="entry name" value="Cyt_P450_CS"/>
</dbReference>
<dbReference type="PRINTS" id="PR00385">
    <property type="entry name" value="P450"/>
</dbReference>
<keyword evidence="4 10" id="KW-0349">Heme</keyword>
<keyword evidence="8 11" id="KW-0503">Monooxygenase</keyword>
<keyword evidence="7 10" id="KW-0408">Iron</keyword>
<accession>A0A6P9B6L8</accession>
<evidence type="ECO:0000256" key="3">
    <source>
        <dbReference type="ARBA" id="ARBA00010617"/>
    </source>
</evidence>
<evidence type="ECO:0000256" key="6">
    <source>
        <dbReference type="ARBA" id="ARBA00023002"/>
    </source>
</evidence>
<dbReference type="Gene3D" id="1.10.630.10">
    <property type="entry name" value="Cytochrome P450"/>
    <property type="match status" value="1"/>
</dbReference>
<dbReference type="GO" id="GO:0005506">
    <property type="term" value="F:iron ion binding"/>
    <property type="evidence" value="ECO:0007669"/>
    <property type="project" value="InterPro"/>
</dbReference>
<dbReference type="FunFam" id="1.10.630.10:FF:000004">
    <property type="entry name" value="cytochrome P450 2D15 isoform X1"/>
    <property type="match status" value="1"/>
</dbReference>
<evidence type="ECO:0000313" key="13">
    <source>
        <dbReference type="RefSeq" id="XP_034264196.1"/>
    </source>
</evidence>
<evidence type="ECO:0000256" key="7">
    <source>
        <dbReference type="ARBA" id="ARBA00023004"/>
    </source>
</evidence>
<evidence type="ECO:0000256" key="4">
    <source>
        <dbReference type="ARBA" id="ARBA00022617"/>
    </source>
</evidence>
<feature type="binding site" description="axial binding residue" evidence="10">
    <location>
        <position position="305"/>
    </location>
    <ligand>
        <name>heme</name>
        <dbReference type="ChEBI" id="CHEBI:30413"/>
    </ligand>
    <ligandPart>
        <name>Fe</name>
        <dbReference type="ChEBI" id="CHEBI:18248"/>
    </ligandPart>
</feature>
<organism evidence="12 13">
    <name type="scientific">Pantherophis guttatus</name>
    <name type="common">Corn snake</name>
    <name type="synonym">Elaphe guttata</name>
    <dbReference type="NCBI Taxonomy" id="94885"/>
    <lineage>
        <taxon>Eukaryota</taxon>
        <taxon>Metazoa</taxon>
        <taxon>Chordata</taxon>
        <taxon>Craniata</taxon>
        <taxon>Vertebrata</taxon>
        <taxon>Euteleostomi</taxon>
        <taxon>Lepidosauria</taxon>
        <taxon>Squamata</taxon>
        <taxon>Bifurcata</taxon>
        <taxon>Unidentata</taxon>
        <taxon>Episquamata</taxon>
        <taxon>Toxicofera</taxon>
        <taxon>Serpentes</taxon>
        <taxon>Colubroidea</taxon>
        <taxon>Colubridae</taxon>
        <taxon>Colubrinae</taxon>
        <taxon>Pantherophis</taxon>
    </lineage>
</organism>
<keyword evidence="9" id="KW-0472">Membrane</keyword>